<protein>
    <submittedName>
        <fullName evidence="2">Uncharacterized protein</fullName>
    </submittedName>
</protein>
<feature type="compositionally biased region" description="Polar residues" evidence="1">
    <location>
        <begin position="140"/>
        <end position="157"/>
    </location>
</feature>
<accession>A0A4Q9GYM2</accession>
<name>A0A4Q9GYM2_9BURK</name>
<dbReference type="Proteomes" id="UP000292120">
    <property type="component" value="Unassembled WGS sequence"/>
</dbReference>
<evidence type="ECO:0000313" key="2">
    <source>
        <dbReference type="EMBL" id="TBO31321.1"/>
    </source>
</evidence>
<sequence length="157" mass="17453">MKEMNHTSPTSPNASHEVLIERAITFRNSTFGALKHFIRDHERRTGQKLTNSAAVDMALRSYLAKHVHPDVMKTMHQQTAPHTRDALRYLPEDAREAPAIYSQYQSSQPPAAPRLTPSRPAIGVQVRPRVITSVRPVVTGDTSQETPSDAQQHGAQA</sequence>
<proteinExistence type="predicted"/>
<gene>
    <name evidence="2" type="ORF">EYS42_08735</name>
</gene>
<evidence type="ECO:0000313" key="3">
    <source>
        <dbReference type="Proteomes" id="UP000292120"/>
    </source>
</evidence>
<reference evidence="2 3" key="1">
    <citation type="submission" date="2019-02" db="EMBL/GenBank/DDBJ databases">
        <title>Aquabacterium sp. strain KMB7.</title>
        <authorList>
            <person name="Chen W.-M."/>
        </authorList>
    </citation>
    <scope>NUCLEOTIDE SEQUENCE [LARGE SCALE GENOMIC DNA]</scope>
    <source>
        <strain evidence="2 3">KMB7</strain>
    </source>
</reference>
<feature type="region of interest" description="Disordered" evidence="1">
    <location>
        <begin position="102"/>
        <end position="157"/>
    </location>
</feature>
<comment type="caution">
    <text evidence="2">The sequence shown here is derived from an EMBL/GenBank/DDBJ whole genome shotgun (WGS) entry which is preliminary data.</text>
</comment>
<keyword evidence="3" id="KW-1185">Reference proteome</keyword>
<evidence type="ECO:0000256" key="1">
    <source>
        <dbReference type="SAM" id="MobiDB-lite"/>
    </source>
</evidence>
<organism evidence="2 3">
    <name type="scientific">Aquabacterium lacunae</name>
    <dbReference type="NCBI Taxonomy" id="2528630"/>
    <lineage>
        <taxon>Bacteria</taxon>
        <taxon>Pseudomonadati</taxon>
        <taxon>Pseudomonadota</taxon>
        <taxon>Betaproteobacteria</taxon>
        <taxon>Burkholderiales</taxon>
        <taxon>Aquabacterium</taxon>
    </lineage>
</organism>
<dbReference type="AlphaFoldDB" id="A0A4Q9GYM2"/>
<dbReference type="EMBL" id="SIXI01000003">
    <property type="protein sequence ID" value="TBO31321.1"/>
    <property type="molecule type" value="Genomic_DNA"/>
</dbReference>